<dbReference type="InParanoid" id="A8PGF9"/>
<dbReference type="Proteomes" id="UP000001861">
    <property type="component" value="Unassembled WGS sequence"/>
</dbReference>
<dbReference type="EMBL" id="AACS02000002">
    <property type="protein sequence ID" value="EAU80638.1"/>
    <property type="molecule type" value="Genomic_DNA"/>
</dbReference>
<comment type="caution">
    <text evidence="2">The sequence shown here is derived from an EMBL/GenBank/DDBJ whole genome shotgun (WGS) entry which is preliminary data.</text>
</comment>
<feature type="chain" id="PRO_5002726919" evidence="1">
    <location>
        <begin position="27"/>
        <end position="207"/>
    </location>
</feature>
<dbReference type="RefSeq" id="XP_001841208.1">
    <property type="nucleotide sequence ID" value="XM_001841156.1"/>
</dbReference>
<organism evidence="2 3">
    <name type="scientific">Coprinopsis cinerea (strain Okayama-7 / 130 / ATCC MYA-4618 / FGSC 9003)</name>
    <name type="common">Inky cap fungus</name>
    <name type="synonym">Hormographiella aspergillata</name>
    <dbReference type="NCBI Taxonomy" id="240176"/>
    <lineage>
        <taxon>Eukaryota</taxon>
        <taxon>Fungi</taxon>
        <taxon>Dikarya</taxon>
        <taxon>Basidiomycota</taxon>
        <taxon>Agaricomycotina</taxon>
        <taxon>Agaricomycetes</taxon>
        <taxon>Agaricomycetidae</taxon>
        <taxon>Agaricales</taxon>
        <taxon>Agaricineae</taxon>
        <taxon>Psathyrellaceae</taxon>
        <taxon>Coprinopsis</taxon>
    </lineage>
</organism>
<feature type="signal peptide" evidence="1">
    <location>
        <begin position="1"/>
        <end position="26"/>
    </location>
</feature>
<keyword evidence="3" id="KW-1185">Reference proteome</keyword>
<dbReference type="AlphaFoldDB" id="A8PGF9"/>
<evidence type="ECO:0000313" key="2">
    <source>
        <dbReference type="EMBL" id="EAU80638.1"/>
    </source>
</evidence>
<name>A8PGF9_COPC7</name>
<sequence>MIYSLKQSTFLSIFALLLTLTAQVAAVDVWAFRSEQTCAGVGVIWYNPPSGVCLAHYDTTVYGWSLAFDGLPNGSSARGYKNGGCTTDWALSYGPGDVCMPAWGQTYSGAMWVAGNGRVVSGPGGNVTEVQEGGRTIYINNDEDGGDVVGGSCETSAFPDAFAYEDADGVRRTVKLPKVENATAVAFGHYDAKRWDVLAGYEAVESA</sequence>
<dbReference type="KEGG" id="cci:CC1G_10205"/>
<accession>A8PGF9</accession>
<dbReference type="GeneID" id="6017885"/>
<protein>
    <submittedName>
        <fullName evidence="2">Uncharacterized protein</fullName>
    </submittedName>
</protein>
<gene>
    <name evidence="2" type="ORF">CC1G_10205</name>
</gene>
<proteinExistence type="predicted"/>
<keyword evidence="1" id="KW-0732">Signal</keyword>
<evidence type="ECO:0000313" key="3">
    <source>
        <dbReference type="Proteomes" id="UP000001861"/>
    </source>
</evidence>
<reference evidence="2 3" key="1">
    <citation type="journal article" date="2010" name="Proc. Natl. Acad. Sci. U.S.A.">
        <title>Insights into evolution of multicellular fungi from the assembled chromosomes of the mushroom Coprinopsis cinerea (Coprinus cinereus).</title>
        <authorList>
            <person name="Stajich J.E."/>
            <person name="Wilke S.K."/>
            <person name="Ahren D."/>
            <person name="Au C.H."/>
            <person name="Birren B.W."/>
            <person name="Borodovsky M."/>
            <person name="Burns C."/>
            <person name="Canback B."/>
            <person name="Casselton L.A."/>
            <person name="Cheng C.K."/>
            <person name="Deng J."/>
            <person name="Dietrich F.S."/>
            <person name="Fargo D.C."/>
            <person name="Farman M.L."/>
            <person name="Gathman A.C."/>
            <person name="Goldberg J."/>
            <person name="Guigo R."/>
            <person name="Hoegger P.J."/>
            <person name="Hooker J.B."/>
            <person name="Huggins A."/>
            <person name="James T.Y."/>
            <person name="Kamada T."/>
            <person name="Kilaru S."/>
            <person name="Kodira C."/>
            <person name="Kues U."/>
            <person name="Kupfer D."/>
            <person name="Kwan H.S."/>
            <person name="Lomsadze A."/>
            <person name="Li W."/>
            <person name="Lilly W.W."/>
            <person name="Ma L.J."/>
            <person name="Mackey A.J."/>
            <person name="Manning G."/>
            <person name="Martin F."/>
            <person name="Muraguchi H."/>
            <person name="Natvig D.O."/>
            <person name="Palmerini H."/>
            <person name="Ramesh M.A."/>
            <person name="Rehmeyer C.J."/>
            <person name="Roe B.A."/>
            <person name="Shenoy N."/>
            <person name="Stanke M."/>
            <person name="Ter-Hovhannisyan V."/>
            <person name="Tunlid A."/>
            <person name="Velagapudi R."/>
            <person name="Vision T.J."/>
            <person name="Zeng Q."/>
            <person name="Zolan M.E."/>
            <person name="Pukkila P.J."/>
        </authorList>
    </citation>
    <scope>NUCLEOTIDE SEQUENCE [LARGE SCALE GENOMIC DNA]</scope>
    <source>
        <strain evidence="3">Okayama-7 / 130 / ATCC MYA-4618 / FGSC 9003</strain>
    </source>
</reference>
<evidence type="ECO:0000256" key="1">
    <source>
        <dbReference type="SAM" id="SignalP"/>
    </source>
</evidence>
<dbReference type="VEuPathDB" id="FungiDB:CC1G_10205"/>